<keyword evidence="3" id="KW-1185">Reference proteome</keyword>
<feature type="compositionally biased region" description="Polar residues" evidence="1">
    <location>
        <begin position="1"/>
        <end position="11"/>
    </location>
</feature>
<dbReference type="AlphaFoldDB" id="A0AAD7DCN5"/>
<organism evidence="2 3">
    <name type="scientific">Mycena rosella</name>
    <name type="common">Pink bonnet</name>
    <name type="synonym">Agaricus rosellus</name>
    <dbReference type="NCBI Taxonomy" id="1033263"/>
    <lineage>
        <taxon>Eukaryota</taxon>
        <taxon>Fungi</taxon>
        <taxon>Dikarya</taxon>
        <taxon>Basidiomycota</taxon>
        <taxon>Agaricomycotina</taxon>
        <taxon>Agaricomycetes</taxon>
        <taxon>Agaricomycetidae</taxon>
        <taxon>Agaricales</taxon>
        <taxon>Marasmiineae</taxon>
        <taxon>Mycenaceae</taxon>
        <taxon>Mycena</taxon>
    </lineage>
</organism>
<evidence type="ECO:0000256" key="1">
    <source>
        <dbReference type="SAM" id="MobiDB-lite"/>
    </source>
</evidence>
<protein>
    <submittedName>
        <fullName evidence="2">Uncharacterized protein</fullName>
    </submittedName>
</protein>
<reference evidence="2" key="1">
    <citation type="submission" date="2023-03" db="EMBL/GenBank/DDBJ databases">
        <title>Massive genome expansion in bonnet fungi (Mycena s.s.) driven by repeated elements and novel gene families across ecological guilds.</title>
        <authorList>
            <consortium name="Lawrence Berkeley National Laboratory"/>
            <person name="Harder C.B."/>
            <person name="Miyauchi S."/>
            <person name="Viragh M."/>
            <person name="Kuo A."/>
            <person name="Thoen E."/>
            <person name="Andreopoulos B."/>
            <person name="Lu D."/>
            <person name="Skrede I."/>
            <person name="Drula E."/>
            <person name="Henrissat B."/>
            <person name="Morin E."/>
            <person name="Kohler A."/>
            <person name="Barry K."/>
            <person name="LaButti K."/>
            <person name="Morin E."/>
            <person name="Salamov A."/>
            <person name="Lipzen A."/>
            <person name="Mereny Z."/>
            <person name="Hegedus B."/>
            <person name="Baldrian P."/>
            <person name="Stursova M."/>
            <person name="Weitz H."/>
            <person name="Taylor A."/>
            <person name="Grigoriev I.V."/>
            <person name="Nagy L.G."/>
            <person name="Martin F."/>
            <person name="Kauserud H."/>
        </authorList>
    </citation>
    <scope>NUCLEOTIDE SEQUENCE</scope>
    <source>
        <strain evidence="2">CBHHK067</strain>
    </source>
</reference>
<dbReference type="EMBL" id="JARKIE010000081">
    <property type="protein sequence ID" value="KAJ7688190.1"/>
    <property type="molecule type" value="Genomic_DNA"/>
</dbReference>
<accession>A0AAD7DCN5</accession>
<sequence length="332" mass="35880">MDIQQRAQATVDSVLAGSGPPEMDDTVALPQLDETSFVSVPSSLTVPLPQIYCLSEEERATGWTAPIYKQFEIESNTTPGSVFVPSGGFAVPPPQIYYLSEEQRATSWSVAMYKEESDSGALGNISPLLDAETSAVPAAVPDTDTVPDTVPAAVHNAVRDTKDVLDAGPVAVPDGVPSAVPDTSATGHETLAASNQTPSARGPYHRFNTFEQLARDLDADLTANSRRKGATEWTASLRRKLGARDAGGDLDSPQVSELLERETIRLRKQLAAAIPGLHFGRGYSQYQQRSEAHALFEWDVQYEGEGLILVVRTSGMRGPLALQFSLWLAFWH</sequence>
<gene>
    <name evidence="2" type="ORF">B0H17DRAFT_1135837</name>
</gene>
<evidence type="ECO:0000313" key="3">
    <source>
        <dbReference type="Proteomes" id="UP001221757"/>
    </source>
</evidence>
<comment type="caution">
    <text evidence="2">The sequence shown here is derived from an EMBL/GenBank/DDBJ whole genome shotgun (WGS) entry which is preliminary data.</text>
</comment>
<proteinExistence type="predicted"/>
<name>A0AAD7DCN5_MYCRO</name>
<feature type="region of interest" description="Disordered" evidence="1">
    <location>
        <begin position="1"/>
        <end position="22"/>
    </location>
</feature>
<dbReference type="Proteomes" id="UP001221757">
    <property type="component" value="Unassembled WGS sequence"/>
</dbReference>
<evidence type="ECO:0000313" key="2">
    <source>
        <dbReference type="EMBL" id="KAJ7688190.1"/>
    </source>
</evidence>